<organism evidence="1 2">
    <name type="scientific">Streptomyces koyangensis</name>
    <dbReference type="NCBI Taxonomy" id="188770"/>
    <lineage>
        <taxon>Bacteria</taxon>
        <taxon>Bacillati</taxon>
        <taxon>Actinomycetota</taxon>
        <taxon>Actinomycetes</taxon>
        <taxon>Kitasatosporales</taxon>
        <taxon>Streptomycetaceae</taxon>
        <taxon>Streptomyces</taxon>
        <taxon>Streptomyces aurantiacus group</taxon>
    </lineage>
</organism>
<protein>
    <submittedName>
        <fullName evidence="1">Uncharacterized protein</fullName>
    </submittedName>
</protein>
<gene>
    <name evidence="1" type="ORF">D0C37_26490</name>
</gene>
<accession>A0A385DH40</accession>
<proteinExistence type="predicted"/>
<dbReference type="EMBL" id="CP031742">
    <property type="protein sequence ID" value="AXQ57793.1"/>
    <property type="molecule type" value="Genomic_DNA"/>
</dbReference>
<evidence type="ECO:0000313" key="1">
    <source>
        <dbReference type="EMBL" id="AXQ57793.1"/>
    </source>
</evidence>
<dbReference type="KEGG" id="sky:D0C37_26490"/>
<sequence>MTRHTDLAGARFVGELVTLEPARLPVGEPVRVTPLPGGRFHLAWDPAQTTTHVLETACCLALARQHRPPA</sequence>
<dbReference type="AlphaFoldDB" id="A0A385DH40"/>
<evidence type="ECO:0000313" key="2">
    <source>
        <dbReference type="Proteomes" id="UP000259636"/>
    </source>
</evidence>
<reference evidence="1 2" key="1">
    <citation type="submission" date="2018-08" db="EMBL/GenBank/DDBJ databases">
        <authorList>
            <person name="Ferrada E.E."/>
            <person name="Latorre B.A."/>
        </authorList>
    </citation>
    <scope>NUCLEOTIDE SEQUENCE [LARGE SCALE GENOMIC DNA]</scope>
    <source>
        <strain evidence="1 2">VK-A60T</strain>
    </source>
</reference>
<dbReference type="RefSeq" id="WP_117350433.1">
    <property type="nucleotide sequence ID" value="NZ_CP031742.1"/>
</dbReference>
<dbReference type="Proteomes" id="UP000259636">
    <property type="component" value="Chromosome"/>
</dbReference>
<dbReference type="GeneID" id="300117680"/>
<name>A0A385DH40_9ACTN</name>